<sequence length="201" mass="21828">MASSSSHTNDSDHNDQPPSPPTTFSPTPALSNSYTSRSWRHRLGYNDAPPSMQTPRTSFLRGPLLPSAMQPQAPAAPDTSLRPLPVQPVPTPAYDPADIPPPERALLPVQPRPIMGFPTLPPGRIFIWPTTGNDPWPTDDSSDDDAPWNHPAPAANQLPPPQQFILISSDDKDLDTLEPPHSDPDIPESVSSTTGHLWLLP</sequence>
<reference evidence="3" key="1">
    <citation type="journal article" date="2017" name="Nat. Ecol. Evol.">
        <title>Genome expansion and lineage-specific genetic innovations in the forest pathogenic fungi Armillaria.</title>
        <authorList>
            <person name="Sipos G."/>
            <person name="Prasanna A.N."/>
            <person name="Walter M.C."/>
            <person name="O'Connor E."/>
            <person name="Balint B."/>
            <person name="Krizsan K."/>
            <person name="Kiss B."/>
            <person name="Hess J."/>
            <person name="Varga T."/>
            <person name="Slot J."/>
            <person name="Riley R."/>
            <person name="Boka B."/>
            <person name="Rigling D."/>
            <person name="Barry K."/>
            <person name="Lee J."/>
            <person name="Mihaltcheva S."/>
            <person name="LaButti K."/>
            <person name="Lipzen A."/>
            <person name="Waldron R."/>
            <person name="Moloney N.M."/>
            <person name="Sperisen C."/>
            <person name="Kredics L."/>
            <person name="Vagvoelgyi C."/>
            <person name="Patrignani A."/>
            <person name="Fitzpatrick D."/>
            <person name="Nagy I."/>
            <person name="Doyle S."/>
            <person name="Anderson J.B."/>
            <person name="Grigoriev I.V."/>
            <person name="Gueldener U."/>
            <person name="Muensterkoetter M."/>
            <person name="Nagy L.G."/>
        </authorList>
    </citation>
    <scope>NUCLEOTIDE SEQUENCE [LARGE SCALE GENOMIC DNA]</scope>
    <source>
        <strain evidence="3">C18/9</strain>
    </source>
</reference>
<accession>A0A284SAD0</accession>
<evidence type="ECO:0000313" key="2">
    <source>
        <dbReference type="EMBL" id="SJL17961.1"/>
    </source>
</evidence>
<keyword evidence="3" id="KW-1185">Reference proteome</keyword>
<feature type="compositionally biased region" description="Basic and acidic residues" evidence="1">
    <location>
        <begin position="169"/>
        <end position="184"/>
    </location>
</feature>
<dbReference type="EMBL" id="FUEG01000051">
    <property type="protein sequence ID" value="SJL17961.1"/>
    <property type="molecule type" value="Genomic_DNA"/>
</dbReference>
<dbReference type="Proteomes" id="UP000219338">
    <property type="component" value="Unassembled WGS sequence"/>
</dbReference>
<evidence type="ECO:0000256" key="1">
    <source>
        <dbReference type="SAM" id="MobiDB-lite"/>
    </source>
</evidence>
<feature type="region of interest" description="Disordered" evidence="1">
    <location>
        <begin position="1"/>
        <end position="108"/>
    </location>
</feature>
<organism evidence="2 3">
    <name type="scientific">Armillaria ostoyae</name>
    <name type="common">Armillaria root rot fungus</name>
    <dbReference type="NCBI Taxonomy" id="47428"/>
    <lineage>
        <taxon>Eukaryota</taxon>
        <taxon>Fungi</taxon>
        <taxon>Dikarya</taxon>
        <taxon>Basidiomycota</taxon>
        <taxon>Agaricomycotina</taxon>
        <taxon>Agaricomycetes</taxon>
        <taxon>Agaricomycetidae</taxon>
        <taxon>Agaricales</taxon>
        <taxon>Marasmiineae</taxon>
        <taxon>Physalacriaceae</taxon>
        <taxon>Armillaria</taxon>
    </lineage>
</organism>
<proteinExistence type="predicted"/>
<evidence type="ECO:0000313" key="3">
    <source>
        <dbReference type="Proteomes" id="UP000219338"/>
    </source>
</evidence>
<feature type="compositionally biased region" description="Pro residues" evidence="1">
    <location>
        <begin position="85"/>
        <end position="103"/>
    </location>
</feature>
<gene>
    <name evidence="2" type="ORF">ARMOST_21532</name>
</gene>
<name>A0A284SAD0_ARMOS</name>
<feature type="region of interest" description="Disordered" evidence="1">
    <location>
        <begin position="126"/>
        <end position="201"/>
    </location>
</feature>
<dbReference type="AlphaFoldDB" id="A0A284SAD0"/>
<protein>
    <submittedName>
        <fullName evidence="2">Uncharacterized protein</fullName>
    </submittedName>
</protein>
<feature type="compositionally biased region" description="Low complexity" evidence="1">
    <location>
        <begin position="63"/>
        <end position="77"/>
    </location>
</feature>